<dbReference type="Pfam" id="PF00072">
    <property type="entry name" value="Response_reg"/>
    <property type="match status" value="1"/>
</dbReference>
<dbReference type="GO" id="GO:0000160">
    <property type="term" value="P:phosphorelay signal transduction system"/>
    <property type="evidence" value="ECO:0007669"/>
    <property type="project" value="InterPro"/>
</dbReference>
<dbReference type="SUPFAM" id="SSF52172">
    <property type="entry name" value="CheY-like"/>
    <property type="match status" value="1"/>
</dbReference>
<accession>A0A4Z0VUR5</accession>
<dbReference type="InterPro" id="IPR001932">
    <property type="entry name" value="PPM-type_phosphatase-like_dom"/>
</dbReference>
<dbReference type="EMBL" id="SRME01000003">
    <property type="protein sequence ID" value="TGG87821.1"/>
    <property type="molecule type" value="Genomic_DNA"/>
</dbReference>
<dbReference type="Proteomes" id="UP000297288">
    <property type="component" value="Unassembled WGS sequence"/>
</dbReference>
<dbReference type="Gene3D" id="3.40.50.2300">
    <property type="match status" value="1"/>
</dbReference>
<evidence type="ECO:0000313" key="4">
    <source>
        <dbReference type="EMBL" id="TGG87821.1"/>
    </source>
</evidence>
<proteinExistence type="predicted"/>
<dbReference type="PROSITE" id="PS50110">
    <property type="entry name" value="RESPONSE_REGULATORY"/>
    <property type="match status" value="1"/>
</dbReference>
<dbReference type="GO" id="GO:0016791">
    <property type="term" value="F:phosphatase activity"/>
    <property type="evidence" value="ECO:0007669"/>
    <property type="project" value="TreeGrafter"/>
</dbReference>
<dbReference type="AlphaFoldDB" id="A0A4Z0VUR5"/>
<keyword evidence="2" id="KW-0597">Phosphoprotein</keyword>
<keyword evidence="1" id="KW-0378">Hydrolase</keyword>
<dbReference type="SMART" id="SM00448">
    <property type="entry name" value="REC"/>
    <property type="match status" value="1"/>
</dbReference>
<evidence type="ECO:0000313" key="5">
    <source>
        <dbReference type="Proteomes" id="UP000297288"/>
    </source>
</evidence>
<evidence type="ECO:0000256" key="1">
    <source>
        <dbReference type="ARBA" id="ARBA00022801"/>
    </source>
</evidence>
<dbReference type="InterPro" id="IPR052016">
    <property type="entry name" value="Bact_Sigma-Reg"/>
</dbReference>
<feature type="domain" description="Response regulatory" evidence="3">
    <location>
        <begin position="9"/>
        <end position="127"/>
    </location>
</feature>
<dbReference type="PANTHER" id="PTHR43156">
    <property type="entry name" value="STAGE II SPORULATION PROTEIN E-RELATED"/>
    <property type="match status" value="1"/>
</dbReference>
<gene>
    <name evidence="4" type="ORF">E4650_05615</name>
</gene>
<dbReference type="InterPro" id="IPR011006">
    <property type="entry name" value="CheY-like_superfamily"/>
</dbReference>
<dbReference type="OrthoDB" id="39761at2"/>
<reference evidence="4 5" key="1">
    <citation type="submission" date="2019-04" db="EMBL/GenBank/DDBJ databases">
        <title>Draft genome sequence data and analysis of a Fermenting Bacterium, Geotoga petraea strain HO-Geo1, isolated from heavy-oil petroleum reservoir in Russia.</title>
        <authorList>
            <person name="Grouzdev D.S."/>
            <person name="Semenova E.M."/>
            <person name="Sokolova D.S."/>
            <person name="Tourova T.P."/>
            <person name="Poltaraus A.B."/>
            <person name="Nazina T.N."/>
        </authorList>
    </citation>
    <scope>NUCLEOTIDE SEQUENCE [LARGE SCALE GENOMIC DNA]</scope>
    <source>
        <strain evidence="4 5">HO-Geo1</strain>
    </source>
</reference>
<dbReference type="SMART" id="SM00331">
    <property type="entry name" value="PP2C_SIG"/>
    <property type="match status" value="1"/>
</dbReference>
<dbReference type="PANTHER" id="PTHR43156:SF2">
    <property type="entry name" value="STAGE II SPORULATION PROTEIN E"/>
    <property type="match status" value="1"/>
</dbReference>
<dbReference type="InterPro" id="IPR001789">
    <property type="entry name" value="Sig_transdc_resp-reg_receiver"/>
</dbReference>
<comment type="caution">
    <text evidence="4">The sequence shown here is derived from an EMBL/GenBank/DDBJ whole genome shotgun (WGS) entry which is preliminary data.</text>
</comment>
<dbReference type="SUPFAM" id="SSF81606">
    <property type="entry name" value="PP2C-like"/>
    <property type="match status" value="1"/>
</dbReference>
<dbReference type="Gene3D" id="3.60.40.10">
    <property type="entry name" value="PPM-type phosphatase domain"/>
    <property type="match status" value="1"/>
</dbReference>
<evidence type="ECO:0000256" key="2">
    <source>
        <dbReference type="PROSITE-ProRule" id="PRU00169"/>
    </source>
</evidence>
<dbReference type="Pfam" id="PF07228">
    <property type="entry name" value="SpoIIE"/>
    <property type="match status" value="1"/>
</dbReference>
<organism evidence="4 5">
    <name type="scientific">Geotoga petraea</name>
    <dbReference type="NCBI Taxonomy" id="28234"/>
    <lineage>
        <taxon>Bacteria</taxon>
        <taxon>Thermotogati</taxon>
        <taxon>Thermotogota</taxon>
        <taxon>Thermotogae</taxon>
        <taxon>Petrotogales</taxon>
        <taxon>Petrotogaceae</taxon>
        <taxon>Geotoga</taxon>
    </lineage>
</organism>
<sequence length="383" mass="44056">MKNKEDHYKVLVIDDSYINRVFIKKLINTFLPNYHYIEADLGLLGIEKAKQEKPDVILLDIMMPDLNGYEVCKKIKSEEELKEIPILFISALNDIEDKTKGFEVGGVDYITKPAHSKEIIARIKTHSKLYRIQRDLKEYVNKVDRDLKMAQKFQREMLPTKETFDGLNIKWDFQPSFNVSGDIFGIIEKKDETFVYIVDVSGHGAASAMLSLIIKREIESVIVDKGNSDLREILFQLDDKEKSLFSDGVYFTAAIVKLEDDKITICNAGHISPIIYKNGEIETFKNNNFPLGMGLIDKKEKIILDETSFNKNDIFVMFTDGLVEAENKEGKQFGDQTIRNILREGDFEDITDIIEKIKKEFSDFLNEEKPEDDITLLVGKKVK</sequence>
<name>A0A4Z0VUR5_9BACT</name>
<evidence type="ECO:0000259" key="3">
    <source>
        <dbReference type="PROSITE" id="PS50110"/>
    </source>
</evidence>
<dbReference type="RefSeq" id="WP_135402817.1">
    <property type="nucleotide sequence ID" value="NZ_SRME01000003.1"/>
</dbReference>
<feature type="modified residue" description="4-aspartylphosphate" evidence="2">
    <location>
        <position position="60"/>
    </location>
</feature>
<dbReference type="InterPro" id="IPR036457">
    <property type="entry name" value="PPM-type-like_dom_sf"/>
</dbReference>
<protein>
    <submittedName>
        <fullName evidence="4">Fused response regulator/phosphatase</fullName>
    </submittedName>
</protein>